<dbReference type="PANTHER" id="PTHR46211:SF1">
    <property type="entry name" value="GLYCEROPHOSPHODIESTER PHOSPHODIESTERASE, CYTOPLASMIC"/>
    <property type="match status" value="1"/>
</dbReference>
<accession>A0ABW5M6Z5</accession>
<dbReference type="SUPFAM" id="SSF51695">
    <property type="entry name" value="PLC-like phosphodiesterases"/>
    <property type="match status" value="1"/>
</dbReference>
<dbReference type="Proteomes" id="UP001597469">
    <property type="component" value="Unassembled WGS sequence"/>
</dbReference>
<comment type="caution">
    <text evidence="2">The sequence shown here is derived from an EMBL/GenBank/DDBJ whole genome shotgun (WGS) entry which is preliminary data.</text>
</comment>
<feature type="domain" description="GP-PDE" evidence="1">
    <location>
        <begin position="35"/>
        <end position="270"/>
    </location>
</feature>
<dbReference type="PANTHER" id="PTHR46211">
    <property type="entry name" value="GLYCEROPHOSPHORYL DIESTER PHOSPHODIESTERASE"/>
    <property type="match status" value="1"/>
</dbReference>
<protein>
    <submittedName>
        <fullName evidence="2">Glycerophosphodiester phosphodiesterase</fullName>
    </submittedName>
</protein>
<dbReference type="RefSeq" id="WP_381525326.1">
    <property type="nucleotide sequence ID" value="NZ_JBHULN010000012.1"/>
</dbReference>
<dbReference type="PROSITE" id="PS51704">
    <property type="entry name" value="GP_PDE"/>
    <property type="match status" value="1"/>
</dbReference>
<evidence type="ECO:0000259" key="1">
    <source>
        <dbReference type="PROSITE" id="PS51704"/>
    </source>
</evidence>
<proteinExistence type="predicted"/>
<dbReference type="EMBL" id="JBHULN010000012">
    <property type="protein sequence ID" value="MFD2572735.1"/>
    <property type="molecule type" value="Genomic_DNA"/>
</dbReference>
<organism evidence="2 3">
    <name type="scientific">Spirosoma soli</name>
    <dbReference type="NCBI Taxonomy" id="1770529"/>
    <lineage>
        <taxon>Bacteria</taxon>
        <taxon>Pseudomonadati</taxon>
        <taxon>Bacteroidota</taxon>
        <taxon>Cytophagia</taxon>
        <taxon>Cytophagales</taxon>
        <taxon>Cytophagaceae</taxon>
        <taxon>Spirosoma</taxon>
    </lineage>
</organism>
<dbReference type="InterPro" id="IPR017946">
    <property type="entry name" value="PLC-like_Pdiesterase_TIM-brl"/>
</dbReference>
<evidence type="ECO:0000313" key="3">
    <source>
        <dbReference type="Proteomes" id="UP001597469"/>
    </source>
</evidence>
<gene>
    <name evidence="2" type="ORF">ACFSUS_18995</name>
</gene>
<dbReference type="Gene3D" id="3.20.20.190">
    <property type="entry name" value="Phosphatidylinositol (PI) phosphodiesterase"/>
    <property type="match status" value="1"/>
</dbReference>
<sequence length="282" mass="30855">MSNQRINSIIVLLLAVSLFAQLSVAQTAQIKMPKRGLCAHRGCLDSHPENTLPAFKQAILLGAQMIEFDIQLTKDGAMVILHDETVNRTTNGTGKVSDLTLAEIRRLDAGAKKSPQFAGTLIPTFEEVLAIMPRNVWLNCHLKGGADIGKAAAALVAKTERTHQAFLACGEEVAAGARQVSPAILICNAENRYRKDTRQYVDATVAMNANFIQLLREEGEDRREAMATLKKNNVAINYFYAKSPNELPALFAAGVDFVLVNNLEECIPQAKKLGIEPIQPEF</sequence>
<evidence type="ECO:0000313" key="2">
    <source>
        <dbReference type="EMBL" id="MFD2572735.1"/>
    </source>
</evidence>
<keyword evidence="3" id="KW-1185">Reference proteome</keyword>
<dbReference type="InterPro" id="IPR030395">
    <property type="entry name" value="GP_PDE_dom"/>
</dbReference>
<reference evidence="3" key="1">
    <citation type="journal article" date="2019" name="Int. J. Syst. Evol. Microbiol.">
        <title>The Global Catalogue of Microorganisms (GCM) 10K type strain sequencing project: providing services to taxonomists for standard genome sequencing and annotation.</title>
        <authorList>
            <consortium name="The Broad Institute Genomics Platform"/>
            <consortium name="The Broad Institute Genome Sequencing Center for Infectious Disease"/>
            <person name="Wu L."/>
            <person name="Ma J."/>
        </authorList>
    </citation>
    <scope>NUCLEOTIDE SEQUENCE [LARGE SCALE GENOMIC DNA]</scope>
    <source>
        <strain evidence="3">KCTC 42805</strain>
    </source>
</reference>
<name>A0ABW5M6Z5_9BACT</name>
<dbReference type="Pfam" id="PF03009">
    <property type="entry name" value="GDPD"/>
    <property type="match status" value="1"/>
</dbReference>